<name>A0A821L5H0_9BILA</name>
<proteinExistence type="predicted"/>
<evidence type="ECO:0000313" key="2">
    <source>
        <dbReference type="Proteomes" id="UP000663873"/>
    </source>
</evidence>
<evidence type="ECO:0000313" key="1">
    <source>
        <dbReference type="EMBL" id="CAF4745882.1"/>
    </source>
</evidence>
<organism evidence="1 2">
    <name type="scientific">Rotaria socialis</name>
    <dbReference type="NCBI Taxonomy" id="392032"/>
    <lineage>
        <taxon>Eukaryota</taxon>
        <taxon>Metazoa</taxon>
        <taxon>Spiralia</taxon>
        <taxon>Gnathifera</taxon>
        <taxon>Rotifera</taxon>
        <taxon>Eurotatoria</taxon>
        <taxon>Bdelloidea</taxon>
        <taxon>Philodinida</taxon>
        <taxon>Philodinidae</taxon>
        <taxon>Rotaria</taxon>
    </lineage>
</organism>
<gene>
    <name evidence="1" type="ORF">UJA718_LOCUS38637</name>
</gene>
<dbReference type="EMBL" id="CAJOBP010039875">
    <property type="protein sequence ID" value="CAF4745882.1"/>
    <property type="molecule type" value="Genomic_DNA"/>
</dbReference>
<keyword evidence="2" id="KW-1185">Reference proteome</keyword>
<sequence length="48" mass="5785">MEENSKLFPNQFDVIDGDSYGIMTHDDELEDDYFTQYRNDINEHEIIQ</sequence>
<accession>A0A821L5H0</accession>
<dbReference type="Proteomes" id="UP000663873">
    <property type="component" value="Unassembled WGS sequence"/>
</dbReference>
<comment type="caution">
    <text evidence="1">The sequence shown here is derived from an EMBL/GenBank/DDBJ whole genome shotgun (WGS) entry which is preliminary data.</text>
</comment>
<protein>
    <submittedName>
        <fullName evidence="1">Uncharacterized protein</fullName>
    </submittedName>
</protein>
<feature type="non-terminal residue" evidence="1">
    <location>
        <position position="48"/>
    </location>
</feature>
<reference evidence="1" key="1">
    <citation type="submission" date="2021-02" db="EMBL/GenBank/DDBJ databases">
        <authorList>
            <person name="Nowell W R."/>
        </authorList>
    </citation>
    <scope>NUCLEOTIDE SEQUENCE</scope>
</reference>
<dbReference type="AlphaFoldDB" id="A0A821L5H0"/>